<organism evidence="1 2">
    <name type="scientific">Gottschalkia purinilytica</name>
    <name type="common">Clostridium purinilyticum</name>
    <dbReference type="NCBI Taxonomy" id="1503"/>
    <lineage>
        <taxon>Bacteria</taxon>
        <taxon>Bacillati</taxon>
        <taxon>Bacillota</taxon>
        <taxon>Tissierellia</taxon>
        <taxon>Tissierellales</taxon>
        <taxon>Gottschalkiaceae</taxon>
        <taxon>Gottschalkia</taxon>
    </lineage>
</organism>
<sequence>MIERIKIRLNITDTTKDTLLNELITSACDSIMLRVGVTVFPRILESIAVETVIAMYNRLGSEGLESERIDVITNDFINDLLEPYQEQLESFKVGLKDIDENATGAGTGGVIFY</sequence>
<dbReference type="RefSeq" id="WP_050354306.1">
    <property type="nucleotide sequence ID" value="NZ_LGSS01000003.1"/>
</dbReference>
<comment type="caution">
    <text evidence="1">The sequence shown here is derived from an EMBL/GenBank/DDBJ whole genome shotgun (WGS) entry which is preliminary data.</text>
</comment>
<proteinExistence type="predicted"/>
<evidence type="ECO:0000313" key="2">
    <source>
        <dbReference type="Proteomes" id="UP000037267"/>
    </source>
</evidence>
<keyword evidence="2" id="KW-1185">Reference proteome</keyword>
<protein>
    <submittedName>
        <fullName evidence="1">Phage gp6-like head-tail connector protein</fullName>
    </submittedName>
</protein>
<accession>A0A0L0WCY3</accession>
<name>A0A0L0WCY3_GOTPU</name>
<dbReference type="EMBL" id="LGSS01000003">
    <property type="protein sequence ID" value="KNF09306.1"/>
    <property type="molecule type" value="Genomic_DNA"/>
</dbReference>
<dbReference type="Pfam" id="PF05135">
    <property type="entry name" value="Phage_connect_1"/>
    <property type="match status" value="1"/>
</dbReference>
<dbReference type="STRING" id="1503.CLPU_3c00840"/>
<dbReference type="AlphaFoldDB" id="A0A0L0WCY3"/>
<dbReference type="Proteomes" id="UP000037267">
    <property type="component" value="Unassembled WGS sequence"/>
</dbReference>
<dbReference type="OrthoDB" id="3194802at2"/>
<evidence type="ECO:0000313" key="1">
    <source>
        <dbReference type="EMBL" id="KNF09306.1"/>
    </source>
</evidence>
<reference evidence="2" key="1">
    <citation type="submission" date="2015-07" db="EMBL/GenBank/DDBJ databases">
        <title>Draft genome sequence of the purine-degrading Gottschalkia purinilyticum DSM 1384 (formerly Clostridium purinilyticum).</title>
        <authorList>
            <person name="Poehlein A."/>
            <person name="Schiel-Bengelsdorf B."/>
            <person name="Bengelsdorf F.R."/>
            <person name="Daniel R."/>
            <person name="Duerre P."/>
        </authorList>
    </citation>
    <scope>NUCLEOTIDE SEQUENCE [LARGE SCALE GENOMIC DNA]</scope>
    <source>
        <strain evidence="2">DSM 1384</strain>
    </source>
</reference>
<dbReference type="InterPro" id="IPR021146">
    <property type="entry name" value="Phage_gp6-like_head-tail"/>
</dbReference>
<gene>
    <name evidence="1" type="ORF">CLPU_3c00840</name>
</gene>